<dbReference type="NCBIfam" id="TIGR01444">
    <property type="entry name" value="fkbM_fam"/>
    <property type="match status" value="1"/>
</dbReference>
<dbReference type="OrthoDB" id="57441at2157"/>
<organism evidence="2 3">
    <name type="scientific">Cuniculiplasma divulgatum</name>
    <dbReference type="NCBI Taxonomy" id="1673428"/>
    <lineage>
        <taxon>Archaea</taxon>
        <taxon>Methanobacteriati</taxon>
        <taxon>Thermoplasmatota</taxon>
        <taxon>Thermoplasmata</taxon>
        <taxon>Thermoplasmatales</taxon>
        <taxon>Cuniculiplasmataceae</taxon>
        <taxon>Cuniculiplasma</taxon>
    </lineage>
</organism>
<dbReference type="PANTHER" id="PTHR34203:SF15">
    <property type="entry name" value="SLL1173 PROTEIN"/>
    <property type="match status" value="1"/>
</dbReference>
<evidence type="ECO:0000259" key="1">
    <source>
        <dbReference type="Pfam" id="PF05050"/>
    </source>
</evidence>
<dbReference type="Gene3D" id="3.40.50.150">
    <property type="entry name" value="Vaccinia Virus protein VP39"/>
    <property type="match status" value="1"/>
</dbReference>
<evidence type="ECO:0000313" key="3">
    <source>
        <dbReference type="Proteomes" id="UP000187822"/>
    </source>
</evidence>
<dbReference type="AlphaFoldDB" id="A0A1R4A7D0"/>
<keyword evidence="2" id="KW-0489">Methyltransferase</keyword>
<dbReference type="GO" id="GO:0008168">
    <property type="term" value="F:methyltransferase activity"/>
    <property type="evidence" value="ECO:0007669"/>
    <property type="project" value="UniProtKB-KW"/>
</dbReference>
<proteinExistence type="predicted"/>
<sequence>MTIKSKVSTVLSIRKFTKNWVSIIFMMIKGKETAIFLRTGQNLYDVKDPYGLINLLSLEWEILEFDNTFVVLKNLSGVKLKCRLREGFDFGHIFEIFEKNTYPQNFKNSMVIDIGASTADSCIYFAINGANEVYGLEPMKESYELAVYNVMVNNLTSKVHIINAACSSKSGSVYLNVSSKNPNANSINQSKTVKGIGINFDSRILVDSISLKDIIYQYNLTKVDLLKMDCEGCEYEVFQNIEESDISIINNIILEFHDGIKFLPDLLKRHGFDVRYDHSKEVGILTAYRK</sequence>
<reference evidence="3" key="1">
    <citation type="submission" date="2016-06" db="EMBL/GenBank/DDBJ databases">
        <authorList>
            <person name="Toshchakov V.S."/>
        </authorList>
    </citation>
    <scope>NUCLEOTIDE SEQUENCE [LARGE SCALE GENOMIC DNA]</scope>
    <source>
        <strain>PM4 (JCM 30641</strain>
        <strain evidence="3">\VKM B-2940)</strain>
    </source>
</reference>
<dbReference type="GO" id="GO:0032259">
    <property type="term" value="P:methylation"/>
    <property type="evidence" value="ECO:0007669"/>
    <property type="project" value="UniProtKB-KW"/>
</dbReference>
<gene>
    <name evidence="2" type="ORF">CPM_0995</name>
</gene>
<dbReference type="InterPro" id="IPR029063">
    <property type="entry name" value="SAM-dependent_MTases_sf"/>
</dbReference>
<dbReference type="GeneID" id="41588251"/>
<dbReference type="KEGG" id="cdiv:CPM_0995"/>
<evidence type="ECO:0000313" key="2">
    <source>
        <dbReference type="EMBL" id="SJK84829.1"/>
    </source>
</evidence>
<feature type="domain" description="Methyltransferase FkbM" evidence="1">
    <location>
        <begin position="113"/>
        <end position="273"/>
    </location>
</feature>
<dbReference type="Pfam" id="PF05050">
    <property type="entry name" value="Methyltransf_21"/>
    <property type="match status" value="1"/>
</dbReference>
<dbReference type="Proteomes" id="UP000187822">
    <property type="component" value="Chromosome I"/>
</dbReference>
<dbReference type="SUPFAM" id="SSF53335">
    <property type="entry name" value="S-adenosyl-L-methionine-dependent methyltransferases"/>
    <property type="match status" value="1"/>
</dbReference>
<dbReference type="InterPro" id="IPR052514">
    <property type="entry name" value="SAM-dependent_MTase"/>
</dbReference>
<keyword evidence="2" id="KW-0808">Transferase</keyword>
<protein>
    <submittedName>
        <fullName evidence="2">SAM-dependent methyltransferase</fullName>
    </submittedName>
</protein>
<dbReference type="PANTHER" id="PTHR34203">
    <property type="entry name" value="METHYLTRANSFERASE, FKBM FAMILY PROTEIN"/>
    <property type="match status" value="1"/>
</dbReference>
<dbReference type="RefSeq" id="WP_083705274.1">
    <property type="nucleotide sequence ID" value="NZ_LT671858.1"/>
</dbReference>
<keyword evidence="3" id="KW-1185">Reference proteome</keyword>
<dbReference type="InterPro" id="IPR006342">
    <property type="entry name" value="FkbM_mtfrase"/>
</dbReference>
<name>A0A1R4A7D0_9ARCH</name>
<dbReference type="EMBL" id="LT719092">
    <property type="protein sequence ID" value="SJK84829.1"/>
    <property type="molecule type" value="Genomic_DNA"/>
</dbReference>
<dbReference type="STRING" id="1673428.CPM_0995"/>
<accession>A0A1R4A7D0</accession>